<keyword evidence="7 11" id="KW-0560">Oxidoreductase</keyword>
<evidence type="ECO:0000256" key="10">
    <source>
        <dbReference type="ARBA" id="ARBA00023268"/>
    </source>
</evidence>
<evidence type="ECO:0000256" key="9">
    <source>
        <dbReference type="ARBA" id="ARBA00023167"/>
    </source>
</evidence>
<dbReference type="InterPro" id="IPR046346">
    <property type="entry name" value="Aminoacid_DH-like_N_sf"/>
</dbReference>
<comment type="caution">
    <text evidence="11">Lacks conserved residue(s) required for the propagation of feature annotation.</text>
</comment>
<dbReference type="InterPro" id="IPR020631">
    <property type="entry name" value="THF_DH/CycHdrlase_NAD-bd_dom"/>
</dbReference>
<dbReference type="SUPFAM" id="SSF53223">
    <property type="entry name" value="Aminoacid dehydrogenase-like, N-terminal domain"/>
    <property type="match status" value="1"/>
</dbReference>
<dbReference type="EC" id="1.5.1.5" evidence="11"/>
<keyword evidence="9 11" id="KW-0486">Methionine biosynthesis</keyword>
<dbReference type="EMBL" id="CP116507">
    <property type="protein sequence ID" value="WCG22345.1"/>
    <property type="molecule type" value="Genomic_DNA"/>
</dbReference>
<protein>
    <recommendedName>
        <fullName evidence="11">Bifunctional protein FolD</fullName>
    </recommendedName>
    <domain>
        <recommendedName>
            <fullName evidence="11">Methylenetetrahydrofolate dehydrogenase</fullName>
            <ecNumber evidence="11">1.5.1.5</ecNumber>
        </recommendedName>
    </domain>
    <domain>
        <recommendedName>
            <fullName evidence="11">Methenyltetrahydrofolate cyclohydrolase</fullName>
            <ecNumber evidence="11">3.5.4.9</ecNumber>
        </recommendedName>
    </domain>
</protein>
<keyword evidence="2 11" id="KW-0554">One-carbon metabolism</keyword>
<evidence type="ECO:0000256" key="2">
    <source>
        <dbReference type="ARBA" id="ARBA00022563"/>
    </source>
</evidence>
<evidence type="ECO:0000256" key="4">
    <source>
        <dbReference type="ARBA" id="ARBA00022755"/>
    </source>
</evidence>
<comment type="catalytic activity">
    <reaction evidence="11">
        <text>(6R)-5,10-methenyltetrahydrofolate + H2O = (6R)-10-formyltetrahydrofolate + H(+)</text>
        <dbReference type="Rhea" id="RHEA:23700"/>
        <dbReference type="ChEBI" id="CHEBI:15377"/>
        <dbReference type="ChEBI" id="CHEBI:15378"/>
        <dbReference type="ChEBI" id="CHEBI:57455"/>
        <dbReference type="ChEBI" id="CHEBI:195366"/>
        <dbReference type="EC" id="3.5.4.9"/>
    </reaction>
</comment>
<dbReference type="AlphaFoldDB" id="A0AAE9XKL0"/>
<evidence type="ECO:0000259" key="12">
    <source>
        <dbReference type="Pfam" id="PF00763"/>
    </source>
</evidence>
<dbReference type="EC" id="3.5.4.9" evidence="11"/>
<dbReference type="PRINTS" id="PR00085">
    <property type="entry name" value="THFDHDRGNASE"/>
</dbReference>
<dbReference type="GO" id="GO:0004488">
    <property type="term" value="F:methylenetetrahydrofolate dehydrogenase (NADP+) activity"/>
    <property type="evidence" value="ECO:0007669"/>
    <property type="project" value="UniProtKB-UniRule"/>
</dbReference>
<feature type="binding site" evidence="11">
    <location>
        <position position="229"/>
    </location>
    <ligand>
        <name>NADP(+)</name>
        <dbReference type="ChEBI" id="CHEBI:58349"/>
    </ligand>
</feature>
<dbReference type="Gene3D" id="3.40.50.720">
    <property type="entry name" value="NAD(P)-binding Rossmann-like Domain"/>
    <property type="match status" value="1"/>
</dbReference>
<dbReference type="Gene3D" id="3.40.50.10860">
    <property type="entry name" value="Leucine Dehydrogenase, chain A, domain 1"/>
    <property type="match status" value="1"/>
</dbReference>
<dbReference type="InterPro" id="IPR000672">
    <property type="entry name" value="THF_DH/CycHdrlase"/>
</dbReference>
<comment type="function">
    <text evidence="11">Catalyzes the oxidation of 5,10-methylenetetrahydrofolate to 5,10-methenyltetrahydrofolate and then the hydrolysis of 5,10-methenyltetrahydrofolate to 10-formyltetrahydrofolate.</text>
</comment>
<evidence type="ECO:0000256" key="5">
    <source>
        <dbReference type="ARBA" id="ARBA00022801"/>
    </source>
</evidence>
<keyword evidence="3 11" id="KW-0028">Amino-acid biosynthesis</keyword>
<dbReference type="PANTHER" id="PTHR48099">
    <property type="entry name" value="C-1-TETRAHYDROFOLATE SYNTHASE, CYTOPLASMIC-RELATED"/>
    <property type="match status" value="1"/>
</dbReference>
<dbReference type="GO" id="GO:0006164">
    <property type="term" value="P:purine nucleotide biosynthetic process"/>
    <property type="evidence" value="ECO:0007669"/>
    <property type="project" value="UniProtKB-KW"/>
</dbReference>
<dbReference type="PANTHER" id="PTHR48099:SF5">
    <property type="entry name" value="C-1-TETRAHYDROFOLATE SYNTHASE, CYTOPLASMIC"/>
    <property type="match status" value="1"/>
</dbReference>
<gene>
    <name evidence="11" type="primary">folD</name>
    <name evidence="14" type="ORF">PML95_08060</name>
</gene>
<dbReference type="HAMAP" id="MF_01576">
    <property type="entry name" value="THF_DHG_CYH"/>
    <property type="match status" value="1"/>
</dbReference>
<keyword evidence="10 11" id="KW-0511">Multifunctional enzyme</keyword>
<dbReference type="InterPro" id="IPR020630">
    <property type="entry name" value="THF_DH/CycHdrlase_cat_dom"/>
</dbReference>
<evidence type="ECO:0000259" key="13">
    <source>
        <dbReference type="Pfam" id="PF02882"/>
    </source>
</evidence>
<dbReference type="GO" id="GO:0004477">
    <property type="term" value="F:methenyltetrahydrofolate cyclohydrolase activity"/>
    <property type="evidence" value="ECO:0007669"/>
    <property type="project" value="UniProtKB-UniRule"/>
</dbReference>
<sequence length="280" mass="30311">MKDNIIQGKEIATPIYEKIEREVPVLTKKPHVAIMRVGEDSSQLAYERSAVRLFERSHITVTCHAFAANVTQEKWDKAFDAINDSEDVTGILVLKPLPASLSDEHIKHHIHPLKDIDCIGLENIGNVYLGQHETFGPCTAEACLLILDEIKEECAGKLVTIVGFGEVVGRPLAHYLTRRGATVTVCHTRTKDLVSETKRADIVIAAAGQAGLITPDHIKEGAIVIDVGINVDENGRLVGDVNFKDVQPKCKAITPVPGGVGTVTNAILVAHAVEAAKKQS</sequence>
<name>A0AAE9XKL0_9ENTE</name>
<feature type="domain" description="Tetrahydrofolate dehydrogenase/cyclohydrolase catalytic" evidence="12">
    <location>
        <begin position="6"/>
        <end position="117"/>
    </location>
</feature>
<dbReference type="Pfam" id="PF02882">
    <property type="entry name" value="THF_DHG_CYH_C"/>
    <property type="match status" value="1"/>
</dbReference>
<dbReference type="GO" id="GO:0005829">
    <property type="term" value="C:cytosol"/>
    <property type="evidence" value="ECO:0007669"/>
    <property type="project" value="TreeGrafter"/>
</dbReference>
<keyword evidence="5 11" id="KW-0378">Hydrolase</keyword>
<evidence type="ECO:0000256" key="8">
    <source>
        <dbReference type="ARBA" id="ARBA00023102"/>
    </source>
</evidence>
<dbReference type="Pfam" id="PF00763">
    <property type="entry name" value="THF_DHG_CYH"/>
    <property type="match status" value="1"/>
</dbReference>
<evidence type="ECO:0000256" key="7">
    <source>
        <dbReference type="ARBA" id="ARBA00023002"/>
    </source>
</evidence>
<dbReference type="InterPro" id="IPR036291">
    <property type="entry name" value="NAD(P)-bd_dom_sf"/>
</dbReference>
<reference evidence="14" key="1">
    <citation type="submission" date="2023-01" db="EMBL/GenBank/DDBJ databases">
        <title>Oxazolidinone resistance genes in florfenicol resistant enterococci from beef cattle and veal calves at slaughter.</title>
        <authorList>
            <person name="Biggel M."/>
        </authorList>
    </citation>
    <scope>NUCLEOTIDE SEQUENCE</scope>
    <source>
        <strain evidence="14">K204-1</strain>
    </source>
</reference>
<dbReference type="GO" id="GO:0009086">
    <property type="term" value="P:methionine biosynthetic process"/>
    <property type="evidence" value="ECO:0007669"/>
    <property type="project" value="UniProtKB-KW"/>
</dbReference>
<keyword evidence="8 11" id="KW-0368">Histidine biosynthesis</keyword>
<comment type="catalytic activity">
    <reaction evidence="11">
        <text>(6R)-5,10-methylene-5,6,7,8-tetrahydrofolate + NADP(+) = (6R)-5,10-methenyltetrahydrofolate + NADPH</text>
        <dbReference type="Rhea" id="RHEA:22812"/>
        <dbReference type="ChEBI" id="CHEBI:15636"/>
        <dbReference type="ChEBI" id="CHEBI:57455"/>
        <dbReference type="ChEBI" id="CHEBI:57783"/>
        <dbReference type="ChEBI" id="CHEBI:58349"/>
        <dbReference type="EC" id="1.5.1.5"/>
    </reaction>
</comment>
<evidence type="ECO:0000256" key="6">
    <source>
        <dbReference type="ARBA" id="ARBA00022857"/>
    </source>
</evidence>
<dbReference type="GO" id="GO:0035999">
    <property type="term" value="P:tetrahydrofolate interconversion"/>
    <property type="evidence" value="ECO:0007669"/>
    <property type="project" value="UniProtKB-UniRule"/>
</dbReference>
<dbReference type="RefSeq" id="WP_272163209.1">
    <property type="nucleotide sequence ID" value="NZ_CP116507.1"/>
</dbReference>
<accession>A0AAE9XKL0</accession>
<comment type="similarity">
    <text evidence="11">Belongs to the tetrahydrofolate dehydrogenase/cyclohydrolase family.</text>
</comment>
<dbReference type="CDD" id="cd01080">
    <property type="entry name" value="NAD_bind_m-THF_DH_Cyclohyd"/>
    <property type="match status" value="1"/>
</dbReference>
<dbReference type="Proteomes" id="UP001179600">
    <property type="component" value="Chromosome"/>
</dbReference>
<proteinExistence type="inferred from homology"/>
<dbReference type="SUPFAM" id="SSF51735">
    <property type="entry name" value="NAD(P)-binding Rossmann-fold domains"/>
    <property type="match status" value="1"/>
</dbReference>
<dbReference type="FunFam" id="3.40.50.720:FF:000094">
    <property type="entry name" value="Bifunctional protein FolD"/>
    <property type="match status" value="1"/>
</dbReference>
<comment type="subunit">
    <text evidence="11">Homodimer.</text>
</comment>
<evidence type="ECO:0000313" key="14">
    <source>
        <dbReference type="EMBL" id="WCG22345.1"/>
    </source>
</evidence>
<feature type="binding site" evidence="11">
    <location>
        <begin position="163"/>
        <end position="165"/>
    </location>
    <ligand>
        <name>NADP(+)</name>
        <dbReference type="ChEBI" id="CHEBI:58349"/>
    </ligand>
</feature>
<keyword evidence="6 11" id="KW-0521">NADP</keyword>
<evidence type="ECO:0000256" key="1">
    <source>
        <dbReference type="ARBA" id="ARBA00004777"/>
    </source>
</evidence>
<dbReference type="GO" id="GO:0000105">
    <property type="term" value="P:L-histidine biosynthetic process"/>
    <property type="evidence" value="ECO:0007669"/>
    <property type="project" value="UniProtKB-KW"/>
</dbReference>
<feature type="domain" description="Tetrahydrofolate dehydrogenase/cyclohydrolase NAD(P)-binding" evidence="13">
    <location>
        <begin position="137"/>
        <end position="279"/>
    </location>
</feature>
<comment type="pathway">
    <text evidence="1 11">One-carbon metabolism; tetrahydrofolate interconversion.</text>
</comment>
<organism evidence="14 15">
    <name type="scientific">Vagococcus lutrae</name>
    <dbReference type="NCBI Taxonomy" id="81947"/>
    <lineage>
        <taxon>Bacteria</taxon>
        <taxon>Bacillati</taxon>
        <taxon>Bacillota</taxon>
        <taxon>Bacilli</taxon>
        <taxon>Lactobacillales</taxon>
        <taxon>Enterococcaceae</taxon>
        <taxon>Vagococcus</taxon>
    </lineage>
</organism>
<evidence type="ECO:0000313" key="15">
    <source>
        <dbReference type="Proteomes" id="UP001179600"/>
    </source>
</evidence>
<keyword evidence="4 11" id="KW-0658">Purine biosynthesis</keyword>
<evidence type="ECO:0000256" key="11">
    <source>
        <dbReference type="HAMAP-Rule" id="MF_01576"/>
    </source>
</evidence>
<evidence type="ECO:0000256" key="3">
    <source>
        <dbReference type="ARBA" id="ARBA00022605"/>
    </source>
</evidence>